<name>A0A7S4AYN3_9STRA</name>
<dbReference type="InterPro" id="IPR053240">
    <property type="entry name" value="VTT_domain"/>
</dbReference>
<proteinExistence type="predicted"/>
<feature type="coiled-coil region" evidence="1">
    <location>
        <begin position="580"/>
        <end position="607"/>
    </location>
</feature>
<sequence length="611" mass="67133">MMAIRKSNFSFALLLSWCCITLLPSQAFLSTAKTTTKTRPITTNRQHQQSFRRISHSPSPLKVYNDEEEKEQIEEARIRIWNNRRGEIRSMLKGAESVRNFRFANGFVPELDEDGNPSKTDGKTAVTLTAFAVAAGAIVLRVGGRAALVSAVGLDFVNDNPEMQDQINQVLQYAETVDPFLKTGLFWLGWTFVKTFCFDAGGIILAFSSGILFGGVLQGALMSALGATIGSSVAFLLAKADTPVREKAIEIVEENPSLRGLEKVVAEEGLKAVLTFRLAPVLPIPLGMYNYVYGITNVRFVDFAGGIFLGSLKPYFLDSYLGYVGKSLLDGSASEGGLQDYVLIGVLGFSVLIGVFASQLASETWDAIQKEQEAEDRENKLNRMASGDEDDDGVTTEIFGFELPQWVVGFQYGLQDADKRMNTLVLQEFDAKVWNCTEESSLFGIELSKKNLPDHRNPALVDPTSPEITERYEGVDFGATTCDGLVLSPVLFSYFLKLQDPLFDEQAFKEERDQEAAAKSSVTSVSEISTTTSSNVIETTVEDVVTVAASLSTSEVAPSTAKPVVSSNEPSLEFKQLVFLNQLQALKDETQRRIEETNKKIVELDEDSESS</sequence>
<evidence type="ECO:0000256" key="2">
    <source>
        <dbReference type="SAM" id="Phobius"/>
    </source>
</evidence>
<feature type="transmembrane region" description="Helical" evidence="2">
    <location>
        <begin position="185"/>
        <end position="207"/>
    </location>
</feature>
<keyword evidence="1" id="KW-0175">Coiled coil</keyword>
<evidence type="ECO:0000259" key="4">
    <source>
        <dbReference type="Pfam" id="PF09335"/>
    </source>
</evidence>
<feature type="transmembrane region" description="Helical" evidence="2">
    <location>
        <begin position="219"/>
        <end position="238"/>
    </location>
</feature>
<feature type="signal peptide" evidence="3">
    <location>
        <begin position="1"/>
        <end position="27"/>
    </location>
</feature>
<keyword evidence="3" id="KW-0732">Signal</keyword>
<reference evidence="5" key="1">
    <citation type="submission" date="2021-01" db="EMBL/GenBank/DDBJ databases">
        <authorList>
            <person name="Corre E."/>
            <person name="Pelletier E."/>
            <person name="Niang G."/>
            <person name="Scheremetjew M."/>
            <person name="Finn R."/>
            <person name="Kale V."/>
            <person name="Holt S."/>
            <person name="Cochrane G."/>
            <person name="Meng A."/>
            <person name="Brown T."/>
            <person name="Cohen L."/>
        </authorList>
    </citation>
    <scope>NUCLEOTIDE SEQUENCE</scope>
    <source>
        <strain evidence="5">10249 10 AB</strain>
    </source>
</reference>
<keyword evidence="2" id="KW-1133">Transmembrane helix</keyword>
<dbReference type="InterPro" id="IPR032816">
    <property type="entry name" value="VTT_dom"/>
</dbReference>
<keyword evidence="2" id="KW-0472">Membrane</keyword>
<protein>
    <recommendedName>
        <fullName evidence="4">VTT domain-containing protein</fullName>
    </recommendedName>
</protein>
<gene>
    <name evidence="5" type="ORF">PAUS00366_LOCUS23123</name>
</gene>
<evidence type="ECO:0000256" key="1">
    <source>
        <dbReference type="SAM" id="Coils"/>
    </source>
</evidence>
<feature type="domain" description="VTT" evidence="4">
    <location>
        <begin position="204"/>
        <end position="323"/>
    </location>
</feature>
<dbReference type="PANTHER" id="PTHR46826:SF1">
    <property type="entry name" value="TVP38_TMEM64 FAMILY MEMBRANE PROTEIN YDJX"/>
    <property type="match status" value="1"/>
</dbReference>
<evidence type="ECO:0000256" key="3">
    <source>
        <dbReference type="SAM" id="SignalP"/>
    </source>
</evidence>
<dbReference type="AlphaFoldDB" id="A0A7S4AYN3"/>
<dbReference type="EMBL" id="HBIX01035343">
    <property type="protein sequence ID" value="CAE0730337.1"/>
    <property type="molecule type" value="Transcribed_RNA"/>
</dbReference>
<evidence type="ECO:0000313" key="5">
    <source>
        <dbReference type="EMBL" id="CAE0730337.1"/>
    </source>
</evidence>
<dbReference type="Pfam" id="PF09335">
    <property type="entry name" value="VTT_dom"/>
    <property type="match status" value="1"/>
</dbReference>
<keyword evidence="2" id="KW-0812">Transmembrane</keyword>
<feature type="chain" id="PRO_5030986220" description="VTT domain-containing protein" evidence="3">
    <location>
        <begin position="28"/>
        <end position="611"/>
    </location>
</feature>
<accession>A0A7S4AYN3</accession>
<organism evidence="5">
    <name type="scientific">Pseudo-nitzschia australis</name>
    <dbReference type="NCBI Taxonomy" id="44445"/>
    <lineage>
        <taxon>Eukaryota</taxon>
        <taxon>Sar</taxon>
        <taxon>Stramenopiles</taxon>
        <taxon>Ochrophyta</taxon>
        <taxon>Bacillariophyta</taxon>
        <taxon>Bacillariophyceae</taxon>
        <taxon>Bacillariophycidae</taxon>
        <taxon>Bacillariales</taxon>
        <taxon>Bacillariaceae</taxon>
        <taxon>Pseudo-nitzschia</taxon>
    </lineage>
</organism>
<dbReference type="PANTHER" id="PTHR46826">
    <property type="match status" value="1"/>
</dbReference>